<dbReference type="OrthoDB" id="4948328at2"/>
<feature type="transmembrane region" description="Helical" evidence="1">
    <location>
        <begin position="127"/>
        <end position="148"/>
    </location>
</feature>
<gene>
    <name evidence="2" type="ORF">SAMN05216267_1003170</name>
</gene>
<feature type="transmembrane region" description="Helical" evidence="1">
    <location>
        <begin position="97"/>
        <end position="115"/>
    </location>
</feature>
<evidence type="ECO:0000313" key="2">
    <source>
        <dbReference type="EMBL" id="SEN27640.1"/>
    </source>
</evidence>
<protein>
    <submittedName>
        <fullName evidence="2">Uncharacterized protein</fullName>
    </submittedName>
</protein>
<keyword evidence="1" id="KW-1133">Transmembrane helix</keyword>
<dbReference type="AlphaFoldDB" id="A0A1H8F7M2"/>
<proteinExistence type="predicted"/>
<feature type="transmembrane region" description="Helical" evidence="1">
    <location>
        <begin position="37"/>
        <end position="63"/>
    </location>
</feature>
<name>A0A1H8F7M2_9ACTN</name>
<sequence length="206" mass="21003">MSVGDVSVPHLAEVIELPVPREEREVSRARARAGRRWPAYALIVCGVALIPWLVVLAVALPAAENTPHWMAAWVGLDTMEAAGLIGTGVLTLRRHPLRVVAAAATSMLLVVDAWFDVSTSTGGDLVVALVMAATAELPLAAVCALLAVRAAAAGNRAAGAVPGAPATAGTPETVPAARTATVSRLPAPVGTFSERGTAAPASDRTV</sequence>
<dbReference type="STRING" id="310780.SAMN05216267_1003170"/>
<dbReference type="EMBL" id="FODD01000003">
    <property type="protein sequence ID" value="SEN27640.1"/>
    <property type="molecule type" value="Genomic_DNA"/>
</dbReference>
<evidence type="ECO:0000256" key="1">
    <source>
        <dbReference type="SAM" id="Phobius"/>
    </source>
</evidence>
<evidence type="ECO:0000313" key="3">
    <source>
        <dbReference type="Proteomes" id="UP000181951"/>
    </source>
</evidence>
<keyword evidence="3" id="KW-1185">Reference proteome</keyword>
<reference evidence="2 3" key="1">
    <citation type="submission" date="2016-10" db="EMBL/GenBank/DDBJ databases">
        <authorList>
            <person name="de Groot N.N."/>
        </authorList>
    </citation>
    <scope>NUCLEOTIDE SEQUENCE [LARGE SCALE GENOMIC DNA]</scope>
    <source>
        <strain evidence="2 3">CGMCC 4.2026</strain>
    </source>
</reference>
<keyword evidence="1" id="KW-0472">Membrane</keyword>
<keyword evidence="1" id="KW-0812">Transmembrane</keyword>
<organism evidence="2 3">
    <name type="scientific">Actinacidiphila rubida</name>
    <dbReference type="NCBI Taxonomy" id="310780"/>
    <lineage>
        <taxon>Bacteria</taxon>
        <taxon>Bacillati</taxon>
        <taxon>Actinomycetota</taxon>
        <taxon>Actinomycetes</taxon>
        <taxon>Kitasatosporales</taxon>
        <taxon>Streptomycetaceae</taxon>
        <taxon>Actinacidiphila</taxon>
    </lineage>
</organism>
<accession>A0A1H8F7M2</accession>
<dbReference type="RefSeq" id="WP_075016230.1">
    <property type="nucleotide sequence ID" value="NZ_FODD01000003.1"/>
</dbReference>
<feature type="transmembrane region" description="Helical" evidence="1">
    <location>
        <begin position="69"/>
        <end position="90"/>
    </location>
</feature>
<dbReference type="Proteomes" id="UP000181951">
    <property type="component" value="Unassembled WGS sequence"/>
</dbReference>